<evidence type="ECO:0000313" key="4">
    <source>
        <dbReference type="Proteomes" id="UP000326554"/>
    </source>
</evidence>
<keyword evidence="4" id="KW-1185">Reference proteome</keyword>
<feature type="region of interest" description="Disordered" evidence="1">
    <location>
        <begin position="254"/>
        <end position="304"/>
    </location>
</feature>
<reference evidence="3 4" key="1">
    <citation type="submission" date="2019-09" db="EMBL/GenBank/DDBJ databases">
        <authorList>
            <person name="Park J.-S."/>
            <person name="Choi H.-J."/>
        </authorList>
    </citation>
    <scope>NUCLEOTIDE SEQUENCE [LARGE SCALE GENOMIC DNA]</scope>
    <source>
        <strain evidence="3 4">176SS1-4</strain>
    </source>
</reference>
<dbReference type="EMBL" id="VYQE01000008">
    <property type="protein sequence ID" value="KAA9005087.1"/>
    <property type="molecule type" value="Genomic_DNA"/>
</dbReference>
<dbReference type="InterPro" id="IPR005069">
    <property type="entry name" value="Nucl-diP-sugar_transferase"/>
</dbReference>
<proteinExistence type="predicted"/>
<dbReference type="InterPro" id="IPR029044">
    <property type="entry name" value="Nucleotide-diphossugar_trans"/>
</dbReference>
<comment type="caution">
    <text evidence="3">The sequence shown here is derived from an EMBL/GenBank/DDBJ whole genome shotgun (WGS) entry which is preliminary data.</text>
</comment>
<name>A0A5J5GAE4_9RHOB</name>
<dbReference type="Pfam" id="PF03407">
    <property type="entry name" value="Nucleotid_trans"/>
    <property type="match status" value="1"/>
</dbReference>
<protein>
    <recommendedName>
        <fullName evidence="2">Nucleotide-diphospho-sugar transferase domain-containing protein</fullName>
    </recommendedName>
</protein>
<gene>
    <name evidence="3" type="ORF">F3S47_18840</name>
</gene>
<dbReference type="RefSeq" id="WP_150446868.1">
    <property type="nucleotide sequence ID" value="NZ_VYQE01000008.1"/>
</dbReference>
<organism evidence="3 4">
    <name type="scientific">Histidinibacterium aquaticum</name>
    <dbReference type="NCBI Taxonomy" id="2613962"/>
    <lineage>
        <taxon>Bacteria</taxon>
        <taxon>Pseudomonadati</taxon>
        <taxon>Pseudomonadota</taxon>
        <taxon>Alphaproteobacteria</taxon>
        <taxon>Rhodobacterales</taxon>
        <taxon>Paracoccaceae</taxon>
        <taxon>Histidinibacterium</taxon>
    </lineage>
</organism>
<evidence type="ECO:0000259" key="2">
    <source>
        <dbReference type="Pfam" id="PF03407"/>
    </source>
</evidence>
<sequence length="304" mass="34398">MSATAPDHATRGDPKESRGFVFATTGADYTTLARRAARTLRLAMPKAEIDLFTDQAVEDPIFDRIHALGDGFFRPKMEATRRTRFDRTVFLDADILVLTDVSELFDLLDNFEIAGAHGVNRRKPMGYGDPDIPRAFPVINSGVLAVRKTPRTQEFLARWEREVRESEARLDQPTLRRLLWSGEIAFTALPYEYNIKHPPYIRLLGGLRAGPRIIHEATLHKRPPGDPTKPLTVREALGSKLSDLVHKQLQEDPFVNGNFDTTVCEPPEDQPEPPPVPKRTPPDTLQRRAKRWARKSAGRLLGRR</sequence>
<dbReference type="SUPFAM" id="SSF53448">
    <property type="entry name" value="Nucleotide-diphospho-sugar transferases"/>
    <property type="match status" value="1"/>
</dbReference>
<feature type="domain" description="Nucleotide-diphospho-sugar transferase" evidence="2">
    <location>
        <begin position="89"/>
        <end position="193"/>
    </location>
</feature>
<feature type="compositionally biased region" description="Basic residues" evidence="1">
    <location>
        <begin position="287"/>
        <end position="304"/>
    </location>
</feature>
<evidence type="ECO:0000313" key="3">
    <source>
        <dbReference type="EMBL" id="KAA9005087.1"/>
    </source>
</evidence>
<accession>A0A5J5GAE4</accession>
<evidence type="ECO:0000256" key="1">
    <source>
        <dbReference type="SAM" id="MobiDB-lite"/>
    </source>
</evidence>
<dbReference type="Gene3D" id="3.90.550.10">
    <property type="entry name" value="Spore Coat Polysaccharide Biosynthesis Protein SpsA, Chain A"/>
    <property type="match status" value="1"/>
</dbReference>
<dbReference type="Proteomes" id="UP000326554">
    <property type="component" value="Unassembled WGS sequence"/>
</dbReference>
<dbReference type="AlphaFoldDB" id="A0A5J5GAE4"/>